<keyword evidence="4" id="KW-1185">Reference proteome</keyword>
<sequence length="144" mass="15133">MKPPAAEVPQMRVQRGGDERRDVTFYGGAAGLSVERYFGASTALPAQVMLYSLAPGSSEGEHLHLEGHDESCSVTSDDELYVVVAGEVVMTVDGEREVLRAGDAAYAPAGSLHGVANESSEPARLVLVYGQPVPPTSRTTTSGK</sequence>
<dbReference type="RefSeq" id="WP_184239133.1">
    <property type="nucleotide sequence ID" value="NZ_JACHMJ010000001.1"/>
</dbReference>
<feature type="domain" description="Cupin type-2" evidence="2">
    <location>
        <begin position="76"/>
        <end position="129"/>
    </location>
</feature>
<name>A0A841AT05_9MICO</name>
<dbReference type="InterPro" id="IPR013096">
    <property type="entry name" value="Cupin_2"/>
</dbReference>
<dbReference type="Proteomes" id="UP000536685">
    <property type="component" value="Unassembled WGS sequence"/>
</dbReference>
<evidence type="ECO:0000259" key="2">
    <source>
        <dbReference type="Pfam" id="PF07883"/>
    </source>
</evidence>
<accession>A0A841AT05</accession>
<organism evidence="3 4">
    <name type="scientific">Conyzicola lurida</name>
    <dbReference type="NCBI Taxonomy" id="1172621"/>
    <lineage>
        <taxon>Bacteria</taxon>
        <taxon>Bacillati</taxon>
        <taxon>Actinomycetota</taxon>
        <taxon>Actinomycetes</taxon>
        <taxon>Micrococcales</taxon>
        <taxon>Microbacteriaceae</taxon>
        <taxon>Conyzicola</taxon>
    </lineage>
</organism>
<gene>
    <name evidence="3" type="ORF">HD599_003038</name>
</gene>
<dbReference type="InterPro" id="IPR011051">
    <property type="entry name" value="RmlC_Cupin_sf"/>
</dbReference>
<evidence type="ECO:0000256" key="1">
    <source>
        <dbReference type="ARBA" id="ARBA00022723"/>
    </source>
</evidence>
<keyword evidence="1" id="KW-0479">Metal-binding</keyword>
<protein>
    <submittedName>
        <fullName evidence="3">Mannose-6-phosphate isomerase-like protein (Cupin superfamily)</fullName>
    </submittedName>
</protein>
<dbReference type="Pfam" id="PF07883">
    <property type="entry name" value="Cupin_2"/>
    <property type="match status" value="1"/>
</dbReference>
<evidence type="ECO:0000313" key="3">
    <source>
        <dbReference type="EMBL" id="MBB5844715.1"/>
    </source>
</evidence>
<dbReference type="SUPFAM" id="SSF51182">
    <property type="entry name" value="RmlC-like cupins"/>
    <property type="match status" value="1"/>
</dbReference>
<reference evidence="3 4" key="1">
    <citation type="submission" date="2020-08" db="EMBL/GenBank/DDBJ databases">
        <title>Sequencing the genomes of 1000 actinobacteria strains.</title>
        <authorList>
            <person name="Klenk H.-P."/>
        </authorList>
    </citation>
    <scope>NUCLEOTIDE SEQUENCE [LARGE SCALE GENOMIC DNA]</scope>
    <source>
        <strain evidence="3 4">DSM 105784</strain>
    </source>
</reference>
<dbReference type="InterPro" id="IPR051610">
    <property type="entry name" value="GPI/OXD"/>
</dbReference>
<dbReference type="AlphaFoldDB" id="A0A841AT05"/>
<evidence type="ECO:0000313" key="4">
    <source>
        <dbReference type="Proteomes" id="UP000536685"/>
    </source>
</evidence>
<dbReference type="GO" id="GO:0046872">
    <property type="term" value="F:metal ion binding"/>
    <property type="evidence" value="ECO:0007669"/>
    <property type="project" value="UniProtKB-KW"/>
</dbReference>
<dbReference type="InterPro" id="IPR014710">
    <property type="entry name" value="RmlC-like_jellyroll"/>
</dbReference>
<dbReference type="EMBL" id="JACHMJ010000001">
    <property type="protein sequence ID" value="MBB5844715.1"/>
    <property type="molecule type" value="Genomic_DNA"/>
</dbReference>
<dbReference type="PANTHER" id="PTHR35848">
    <property type="entry name" value="OXALATE-BINDING PROTEIN"/>
    <property type="match status" value="1"/>
</dbReference>
<dbReference type="Gene3D" id="2.60.120.10">
    <property type="entry name" value="Jelly Rolls"/>
    <property type="match status" value="1"/>
</dbReference>
<dbReference type="GO" id="GO:0016853">
    <property type="term" value="F:isomerase activity"/>
    <property type="evidence" value="ECO:0007669"/>
    <property type="project" value="UniProtKB-KW"/>
</dbReference>
<proteinExistence type="predicted"/>
<comment type="caution">
    <text evidence="3">The sequence shown here is derived from an EMBL/GenBank/DDBJ whole genome shotgun (WGS) entry which is preliminary data.</text>
</comment>
<keyword evidence="3" id="KW-0413">Isomerase</keyword>